<keyword evidence="11 12" id="KW-0119">Carbohydrate metabolism</keyword>
<dbReference type="PANTHER" id="PTHR10584:SF166">
    <property type="entry name" value="RIBOKINASE"/>
    <property type="match status" value="1"/>
</dbReference>
<dbReference type="PROSITE" id="PS00584">
    <property type="entry name" value="PFKB_KINASES_2"/>
    <property type="match status" value="1"/>
</dbReference>
<evidence type="ECO:0000256" key="4">
    <source>
        <dbReference type="ARBA" id="ARBA00022679"/>
    </source>
</evidence>
<evidence type="ECO:0000256" key="10">
    <source>
        <dbReference type="ARBA" id="ARBA00022958"/>
    </source>
</evidence>
<comment type="function">
    <text evidence="12">Catalyzes the phosphorylation of ribose at O-5 in a reaction requiring ATP and magnesium. The resulting D-ribose-5-phosphate can then be used either for sythesis of nucleotides, histidine, and tryptophan, or as a component of the pentose phosphate pathway.</text>
</comment>
<comment type="caution">
    <text evidence="12">Lacks conserved residue(s) required for the propagation of feature annotation.</text>
</comment>
<keyword evidence="8 12" id="KW-0067">ATP-binding</keyword>
<dbReference type="PANTHER" id="PTHR10584">
    <property type="entry name" value="SUGAR KINASE"/>
    <property type="match status" value="1"/>
</dbReference>
<dbReference type="RefSeq" id="WP_204132517.1">
    <property type="nucleotide sequence ID" value="NZ_JAFDVD010000020.1"/>
</dbReference>
<dbReference type="EMBL" id="JAFDVD010000020">
    <property type="protein sequence ID" value="MBM6401966.1"/>
    <property type="molecule type" value="Genomic_DNA"/>
</dbReference>
<comment type="caution">
    <text evidence="14">The sequence shown here is derived from an EMBL/GenBank/DDBJ whole genome shotgun (WGS) entry which is preliminary data.</text>
</comment>
<feature type="binding site" evidence="12">
    <location>
        <position position="141"/>
    </location>
    <ligand>
        <name>substrate</name>
    </ligand>
</feature>
<keyword evidence="6 12" id="KW-0547">Nucleotide-binding</keyword>
<evidence type="ECO:0000256" key="6">
    <source>
        <dbReference type="ARBA" id="ARBA00022741"/>
    </source>
</evidence>
<feature type="binding site" evidence="12">
    <location>
        <position position="271"/>
    </location>
    <ligand>
        <name>K(+)</name>
        <dbReference type="ChEBI" id="CHEBI:29103"/>
    </ligand>
</feature>
<evidence type="ECO:0000259" key="13">
    <source>
        <dbReference type="Pfam" id="PF00294"/>
    </source>
</evidence>
<keyword evidence="5 12" id="KW-0479">Metal-binding</keyword>
<keyword evidence="4 12" id="KW-0808">Transferase</keyword>
<evidence type="ECO:0000256" key="11">
    <source>
        <dbReference type="ARBA" id="ARBA00023277"/>
    </source>
</evidence>
<feature type="binding site" evidence="12">
    <location>
        <position position="266"/>
    </location>
    <ligand>
        <name>K(+)</name>
        <dbReference type="ChEBI" id="CHEBI:29103"/>
    </ligand>
</feature>
<comment type="similarity">
    <text evidence="1">Belongs to the carbohydrate kinase pfkB family.</text>
</comment>
<dbReference type="InterPro" id="IPR029056">
    <property type="entry name" value="Ribokinase-like"/>
</dbReference>
<dbReference type="PRINTS" id="PR00990">
    <property type="entry name" value="RIBOKINASE"/>
</dbReference>
<evidence type="ECO:0000256" key="2">
    <source>
        <dbReference type="ARBA" id="ARBA00012035"/>
    </source>
</evidence>
<dbReference type="HAMAP" id="MF_01987">
    <property type="entry name" value="Ribokinase"/>
    <property type="match status" value="1"/>
</dbReference>
<comment type="cofactor">
    <cofactor evidence="12">
        <name>Mg(2+)</name>
        <dbReference type="ChEBI" id="CHEBI:18420"/>
    </cofactor>
    <text evidence="12">Requires a divalent cation, most likely magnesium in vivo, as an electrophilic catalyst to aid phosphoryl group transfer. It is the chelate of the metal and the nucleotide that is the actual substrate.</text>
</comment>
<proteinExistence type="inferred from homology"/>
<keyword evidence="10 12" id="KW-0630">Potassium</keyword>
<comment type="subunit">
    <text evidence="12">Homodimer.</text>
</comment>
<gene>
    <name evidence="12" type="primary">rbsK</name>
    <name evidence="14" type="ORF">JQN70_16325</name>
</gene>
<evidence type="ECO:0000256" key="9">
    <source>
        <dbReference type="ARBA" id="ARBA00022842"/>
    </source>
</evidence>
<feature type="binding site" evidence="12">
    <location>
        <position position="236"/>
    </location>
    <ligand>
        <name>substrate</name>
    </ligand>
</feature>
<feature type="active site" description="Proton acceptor" evidence="12">
    <location>
        <position position="236"/>
    </location>
</feature>
<feature type="binding site" evidence="12">
    <location>
        <position position="269"/>
    </location>
    <ligand>
        <name>K(+)</name>
        <dbReference type="ChEBI" id="CHEBI:29103"/>
    </ligand>
</feature>
<dbReference type="Gene3D" id="3.40.1190.20">
    <property type="match status" value="1"/>
</dbReference>
<evidence type="ECO:0000256" key="5">
    <source>
        <dbReference type="ARBA" id="ARBA00022723"/>
    </source>
</evidence>
<comment type="pathway">
    <text evidence="12">Carbohydrate metabolism; D-ribose degradation; D-ribose 5-phosphate from beta-D-ribopyranose: step 2/2.</text>
</comment>
<dbReference type="Proteomes" id="UP001430172">
    <property type="component" value="Unassembled WGS sequence"/>
</dbReference>
<evidence type="ECO:0000313" key="15">
    <source>
        <dbReference type="Proteomes" id="UP001430172"/>
    </source>
</evidence>
<dbReference type="InterPro" id="IPR011877">
    <property type="entry name" value="Ribokinase"/>
</dbReference>
<evidence type="ECO:0000256" key="8">
    <source>
        <dbReference type="ARBA" id="ARBA00022840"/>
    </source>
</evidence>
<keyword evidence="15" id="KW-1185">Reference proteome</keyword>
<feature type="binding site" evidence="12">
    <location>
        <position position="185"/>
    </location>
    <ligand>
        <name>ATP</name>
        <dbReference type="ChEBI" id="CHEBI:30616"/>
    </ligand>
</feature>
<dbReference type="CDD" id="cd01174">
    <property type="entry name" value="ribokinase"/>
    <property type="match status" value="1"/>
</dbReference>
<name>A0ABS2CS25_9MICO</name>
<dbReference type="InterPro" id="IPR002173">
    <property type="entry name" value="Carboh/pur_kinase_PfkB_CS"/>
</dbReference>
<feature type="binding site" evidence="12">
    <location>
        <begin position="235"/>
        <end position="236"/>
    </location>
    <ligand>
        <name>ATP</name>
        <dbReference type="ChEBI" id="CHEBI:30616"/>
    </ligand>
</feature>
<dbReference type="InterPro" id="IPR002139">
    <property type="entry name" value="Ribo/fructo_kinase"/>
</dbReference>
<feature type="binding site" evidence="12">
    <location>
        <position position="232"/>
    </location>
    <ligand>
        <name>K(+)</name>
        <dbReference type="ChEBI" id="CHEBI:29103"/>
    </ligand>
</feature>
<comment type="activity regulation">
    <text evidence="12">Activated by a monovalent cation that binds near, but not in, the active site. The most likely occupant of the site in vivo is potassium. Ion binding induces a conformational change that may alter substrate affinity.</text>
</comment>
<keyword evidence="9 12" id="KW-0460">Magnesium</keyword>
<dbReference type="SUPFAM" id="SSF53613">
    <property type="entry name" value="Ribokinase-like"/>
    <property type="match status" value="1"/>
</dbReference>
<dbReference type="EC" id="2.7.1.15" evidence="2 12"/>
<organism evidence="14 15">
    <name type="scientific">Phycicoccus sonneratiae</name>
    <dbReference type="NCBI Taxonomy" id="2807628"/>
    <lineage>
        <taxon>Bacteria</taxon>
        <taxon>Bacillati</taxon>
        <taxon>Actinomycetota</taxon>
        <taxon>Actinomycetes</taxon>
        <taxon>Micrococcales</taxon>
        <taxon>Intrasporangiaceae</taxon>
        <taxon>Phycicoccus</taxon>
    </lineage>
</organism>
<evidence type="ECO:0000256" key="3">
    <source>
        <dbReference type="ARBA" id="ARBA00016943"/>
    </source>
</evidence>
<keyword evidence="7 12" id="KW-0418">Kinase</keyword>
<protein>
    <recommendedName>
        <fullName evidence="3 12">Ribokinase</fullName>
        <shortName evidence="12">RK</shortName>
        <ecNumber evidence="2 12">2.7.1.15</ecNumber>
    </recommendedName>
</protein>
<dbReference type="InterPro" id="IPR011611">
    <property type="entry name" value="PfkB_dom"/>
</dbReference>
<feature type="binding site" evidence="12">
    <location>
        <begin position="205"/>
        <end position="210"/>
    </location>
    <ligand>
        <name>ATP</name>
        <dbReference type="ChEBI" id="CHEBI:30616"/>
    </ligand>
</feature>
<comment type="subcellular location">
    <subcellularLocation>
        <location evidence="12">Cytoplasm</location>
    </subcellularLocation>
</comment>
<sequence>MVSGRVLVLGSLNVDLVTRVERHPRPGETVLGEGLRRLAGGKGANQAVAAVEAGADVAMAGCVGDDDGGRAYRARLERLGVDVTAVRVVDGLETGHALIQVSDDGENSIVVVPGANHALDEREVAAVDALGPGDVLVLQLEVPFAVVCTAARRAAGRGARVVLNVAPWASLPPDVVALADPVVANELEMAALAEAGAQPASLLVTFGPNGASWDGVSVPAHAVAADEVADTTGAGDAFCGALAAALARGADREEAMDAALAAGAAAVRREGAQPDPYL</sequence>
<reference evidence="14" key="1">
    <citation type="submission" date="2021-02" db="EMBL/GenBank/DDBJ databases">
        <title>Phycicoccus sp. MQZ13P-5T, whole genome shotgun sequence.</title>
        <authorList>
            <person name="Tuo L."/>
        </authorList>
    </citation>
    <scope>NUCLEOTIDE SEQUENCE</scope>
    <source>
        <strain evidence="14">MQZ13P-5</strain>
    </source>
</reference>
<accession>A0ABS2CS25</accession>
<feature type="binding site" evidence="12">
    <location>
        <begin position="13"/>
        <end position="15"/>
    </location>
    <ligand>
        <name>substrate</name>
    </ligand>
</feature>
<evidence type="ECO:0000256" key="1">
    <source>
        <dbReference type="ARBA" id="ARBA00005380"/>
    </source>
</evidence>
<feature type="binding site" evidence="12">
    <location>
        <begin position="41"/>
        <end position="45"/>
    </location>
    <ligand>
        <name>substrate</name>
    </ligand>
</feature>
<keyword evidence="12" id="KW-0963">Cytoplasm</keyword>
<feature type="binding site" evidence="12">
    <location>
        <position position="230"/>
    </location>
    <ligand>
        <name>K(+)</name>
        <dbReference type="ChEBI" id="CHEBI:29103"/>
    </ligand>
</feature>
<evidence type="ECO:0000256" key="12">
    <source>
        <dbReference type="HAMAP-Rule" id="MF_01987"/>
    </source>
</evidence>
<dbReference type="Pfam" id="PF00294">
    <property type="entry name" value="PfkB"/>
    <property type="match status" value="1"/>
</dbReference>
<feature type="domain" description="Carbohydrate kinase PfkB" evidence="13">
    <location>
        <begin position="5"/>
        <end position="274"/>
    </location>
</feature>
<evidence type="ECO:0000313" key="14">
    <source>
        <dbReference type="EMBL" id="MBM6401966.1"/>
    </source>
</evidence>
<comment type="similarity">
    <text evidence="12">Belongs to the carbohydrate kinase PfkB family. Ribokinase subfamily.</text>
</comment>
<evidence type="ECO:0000256" key="7">
    <source>
        <dbReference type="ARBA" id="ARBA00022777"/>
    </source>
</evidence>
<comment type="catalytic activity">
    <reaction evidence="12">
        <text>D-ribose + ATP = D-ribose 5-phosphate + ADP + H(+)</text>
        <dbReference type="Rhea" id="RHEA:13697"/>
        <dbReference type="ChEBI" id="CHEBI:15378"/>
        <dbReference type="ChEBI" id="CHEBI:30616"/>
        <dbReference type="ChEBI" id="CHEBI:47013"/>
        <dbReference type="ChEBI" id="CHEBI:78346"/>
        <dbReference type="ChEBI" id="CHEBI:456216"/>
        <dbReference type="EC" id="2.7.1.15"/>
    </reaction>
</comment>